<sequence length="184" mass="21405">MNQAELIKQLSSSIGKQRILKLSRVLRELHYPLRDVIDITFHPDKAVAFRAVWLLENVLLTDPESYLDDLRYLIQKFKEVKHQGCMRHYAKITMHITDAKAPQSLKLKLKEIDFEPVVEQLFDWMINPKIKVAVKMFAGSALFNLKDTFPWVKEELADQLEFLMRDGSPAIQTGGKKILKEIKK</sequence>
<reference evidence="1 2" key="1">
    <citation type="submission" date="2023-11" db="EMBL/GenBank/DDBJ databases">
        <title>Analysis of the Genomes of Mucilaginibacter gossypii cycad 4 and M. sabulilitoris SNA2: microbes with the potential for plant growth promotion.</title>
        <authorList>
            <person name="Hirsch A.M."/>
            <person name="Humm E."/>
            <person name="Rubbi M."/>
            <person name="Del Vecchio G."/>
            <person name="Ha S.M."/>
            <person name="Pellegrini M."/>
            <person name="Gunsalus R.P."/>
        </authorList>
    </citation>
    <scope>NUCLEOTIDE SEQUENCE [LARGE SCALE GENOMIC DNA]</scope>
    <source>
        <strain evidence="1 2">SNA2</strain>
    </source>
</reference>
<dbReference type="SUPFAM" id="SSF48371">
    <property type="entry name" value="ARM repeat"/>
    <property type="match status" value="1"/>
</dbReference>
<dbReference type="Proteomes" id="UP001324380">
    <property type="component" value="Chromosome"/>
</dbReference>
<protein>
    <recommendedName>
        <fullName evidence="3">Adenylosuccinate lyase</fullName>
    </recommendedName>
</protein>
<dbReference type="InterPro" id="IPR016024">
    <property type="entry name" value="ARM-type_fold"/>
</dbReference>
<keyword evidence="2" id="KW-1185">Reference proteome</keyword>
<evidence type="ECO:0000313" key="1">
    <source>
        <dbReference type="EMBL" id="WPU96821.1"/>
    </source>
</evidence>
<name>A0ABZ0TUQ0_9SPHI</name>
<proteinExistence type="predicted"/>
<organism evidence="1 2">
    <name type="scientific">Mucilaginibacter sabulilitoris</name>
    <dbReference type="NCBI Taxonomy" id="1173583"/>
    <lineage>
        <taxon>Bacteria</taxon>
        <taxon>Pseudomonadati</taxon>
        <taxon>Bacteroidota</taxon>
        <taxon>Sphingobacteriia</taxon>
        <taxon>Sphingobacteriales</taxon>
        <taxon>Sphingobacteriaceae</taxon>
        <taxon>Mucilaginibacter</taxon>
    </lineage>
</organism>
<evidence type="ECO:0008006" key="3">
    <source>
        <dbReference type="Google" id="ProtNLM"/>
    </source>
</evidence>
<accession>A0ABZ0TUQ0</accession>
<dbReference type="RefSeq" id="WP_321565909.1">
    <property type="nucleotide sequence ID" value="NZ_CP139558.1"/>
</dbReference>
<dbReference type="EMBL" id="CP139558">
    <property type="protein sequence ID" value="WPU96821.1"/>
    <property type="molecule type" value="Genomic_DNA"/>
</dbReference>
<gene>
    <name evidence="1" type="ORF">SNE25_14960</name>
</gene>
<evidence type="ECO:0000313" key="2">
    <source>
        <dbReference type="Proteomes" id="UP001324380"/>
    </source>
</evidence>